<sequence length="162" mass="18359">MAVVTVTVRLSLVVQDRVSPLFSSHSPPHQLISSHPMRPEEPAHSGSSKLNPRPLAGTRGKRAVMPHVLDPRKSGEVDELAWKRSMLVKVKGSAKRKAGGRTGNTYRTKKWSGGRRRPRRTMLPRWTPGSRPRRRQTHTSQRCLRGRGCRSRNELCMRSKNK</sequence>
<dbReference type="Proteomes" id="UP000076761">
    <property type="component" value="Unassembled WGS sequence"/>
</dbReference>
<dbReference type="InParanoid" id="A0A165MCB6"/>
<feature type="compositionally biased region" description="Basic residues" evidence="1">
    <location>
        <begin position="107"/>
        <end position="122"/>
    </location>
</feature>
<proteinExistence type="predicted"/>
<feature type="compositionally biased region" description="Basic and acidic residues" evidence="1">
    <location>
        <begin position="151"/>
        <end position="162"/>
    </location>
</feature>
<dbReference type="EMBL" id="KV425703">
    <property type="protein sequence ID" value="KZT18159.1"/>
    <property type="molecule type" value="Genomic_DNA"/>
</dbReference>
<feature type="region of interest" description="Disordered" evidence="1">
    <location>
        <begin position="90"/>
        <end position="162"/>
    </location>
</feature>
<accession>A0A165MCB6</accession>
<reference evidence="2 3" key="1">
    <citation type="journal article" date="2016" name="Mol. Biol. Evol.">
        <title>Comparative Genomics of Early-Diverging Mushroom-Forming Fungi Provides Insights into the Origins of Lignocellulose Decay Capabilities.</title>
        <authorList>
            <person name="Nagy L.G."/>
            <person name="Riley R."/>
            <person name="Tritt A."/>
            <person name="Adam C."/>
            <person name="Daum C."/>
            <person name="Floudas D."/>
            <person name="Sun H."/>
            <person name="Yadav J.S."/>
            <person name="Pangilinan J."/>
            <person name="Larsson K.H."/>
            <person name="Matsuura K."/>
            <person name="Barry K."/>
            <person name="Labutti K."/>
            <person name="Kuo R."/>
            <person name="Ohm R.A."/>
            <person name="Bhattacharya S.S."/>
            <person name="Shirouzu T."/>
            <person name="Yoshinaga Y."/>
            <person name="Martin F.M."/>
            <person name="Grigoriev I.V."/>
            <person name="Hibbett D.S."/>
        </authorList>
    </citation>
    <scope>NUCLEOTIDE SEQUENCE [LARGE SCALE GENOMIC DNA]</scope>
    <source>
        <strain evidence="2 3">HHB14362 ss-1</strain>
    </source>
</reference>
<evidence type="ECO:0000313" key="2">
    <source>
        <dbReference type="EMBL" id="KZT18159.1"/>
    </source>
</evidence>
<name>A0A165MCB6_9AGAM</name>
<protein>
    <submittedName>
        <fullName evidence="2">Uncharacterized protein</fullName>
    </submittedName>
</protein>
<organism evidence="2 3">
    <name type="scientific">Neolentinus lepideus HHB14362 ss-1</name>
    <dbReference type="NCBI Taxonomy" id="1314782"/>
    <lineage>
        <taxon>Eukaryota</taxon>
        <taxon>Fungi</taxon>
        <taxon>Dikarya</taxon>
        <taxon>Basidiomycota</taxon>
        <taxon>Agaricomycotina</taxon>
        <taxon>Agaricomycetes</taxon>
        <taxon>Gloeophyllales</taxon>
        <taxon>Gloeophyllaceae</taxon>
        <taxon>Neolentinus</taxon>
    </lineage>
</organism>
<evidence type="ECO:0000313" key="3">
    <source>
        <dbReference type="Proteomes" id="UP000076761"/>
    </source>
</evidence>
<feature type="region of interest" description="Disordered" evidence="1">
    <location>
        <begin position="20"/>
        <end position="70"/>
    </location>
</feature>
<keyword evidence="3" id="KW-1185">Reference proteome</keyword>
<evidence type="ECO:0000256" key="1">
    <source>
        <dbReference type="SAM" id="MobiDB-lite"/>
    </source>
</evidence>
<dbReference type="AlphaFoldDB" id="A0A165MCB6"/>
<gene>
    <name evidence="2" type="ORF">NEOLEDRAFT_216366</name>
</gene>
<feature type="compositionally biased region" description="Polar residues" evidence="1">
    <location>
        <begin position="21"/>
        <end position="33"/>
    </location>
</feature>